<dbReference type="InterPro" id="IPR027417">
    <property type="entry name" value="P-loop_NTPase"/>
</dbReference>
<gene>
    <name evidence="10 13" type="primary">rsgA</name>
    <name evidence="13" type="ORF">DSY98_07005</name>
</gene>
<keyword evidence="6 10" id="KW-0378">Hydrolase</keyword>
<dbReference type="CDD" id="cd01854">
    <property type="entry name" value="YjeQ_EngC"/>
    <property type="match status" value="1"/>
</dbReference>
<name>A0A432G4X0_9DELT</name>
<feature type="domain" description="EngC GTPase" evidence="11">
    <location>
        <begin position="87"/>
        <end position="234"/>
    </location>
</feature>
<dbReference type="GO" id="GO:0003924">
    <property type="term" value="F:GTPase activity"/>
    <property type="evidence" value="ECO:0007669"/>
    <property type="project" value="UniProtKB-UniRule"/>
</dbReference>
<dbReference type="InterPro" id="IPR012340">
    <property type="entry name" value="NA-bd_OB-fold"/>
</dbReference>
<comment type="caution">
    <text evidence="13">The sequence shown here is derived from an EMBL/GenBank/DDBJ whole genome shotgun (WGS) entry which is preliminary data.</text>
</comment>
<dbReference type="GO" id="GO:0005525">
    <property type="term" value="F:GTP binding"/>
    <property type="evidence" value="ECO:0007669"/>
    <property type="project" value="UniProtKB-UniRule"/>
</dbReference>
<reference evidence="13 14" key="1">
    <citation type="submission" date="2018-06" db="EMBL/GenBank/DDBJ databases">
        <title>Combined omics and stable isotope probing to characterize newly discovered Mariana Back-Arc vent microbial communities.</title>
        <authorList>
            <person name="Trembath-Reichert E."/>
            <person name="Huber J.A."/>
        </authorList>
    </citation>
    <scope>NUCLEOTIDE SEQUENCE [LARGE SCALE GENOMIC DNA]</scope>
    <source>
        <strain evidence="13">MAG 63_2</strain>
    </source>
</reference>
<dbReference type="InterPro" id="IPR004881">
    <property type="entry name" value="Ribosome_biogen_GTPase_RsgA"/>
</dbReference>
<feature type="binding site" evidence="10">
    <location>
        <begin position="127"/>
        <end position="130"/>
    </location>
    <ligand>
        <name>GTP</name>
        <dbReference type="ChEBI" id="CHEBI:37565"/>
    </ligand>
</feature>
<feature type="binding site" evidence="10">
    <location>
        <begin position="178"/>
        <end position="186"/>
    </location>
    <ligand>
        <name>GTP</name>
        <dbReference type="ChEBI" id="CHEBI:37565"/>
    </ligand>
</feature>
<evidence type="ECO:0000313" key="13">
    <source>
        <dbReference type="EMBL" id="RTZ78665.1"/>
    </source>
</evidence>
<dbReference type="Gene3D" id="1.10.40.50">
    <property type="entry name" value="Probable gtpase engc, domain 3"/>
    <property type="match status" value="1"/>
</dbReference>
<dbReference type="GO" id="GO:0005737">
    <property type="term" value="C:cytoplasm"/>
    <property type="evidence" value="ECO:0007669"/>
    <property type="project" value="UniProtKB-SubCell"/>
</dbReference>
<sequence length="298" mass="33196">MTQTGTIVRHTKSFYYVDVGEIEPRLCRIRGNLFKESSYINKIAVGDEVEVDLTAAEDAGWILRMFPRRTKLSRRPSVGYPEQVLVSNADTLLMVASMRTPPFRGGLVDRLLVAASCGGLEPVLILSKADLATSDEISPIENLYSSLGYTILVTSIPESRGLESLRDLLQNRTTVLSGHSGVGKSSLIKALFPDWEIRIGRISNKSGKGRHTTRMAEMFRIPIGGFIVDTPGIRELEPLVTPNELDSHYVEFVPYLGQCKFKGCTHIHEPQCLIKDAVASKKITEQRYKSYCTLFESL</sequence>
<evidence type="ECO:0000256" key="5">
    <source>
        <dbReference type="ARBA" id="ARBA00022741"/>
    </source>
</evidence>
<dbReference type="InterPro" id="IPR030378">
    <property type="entry name" value="G_CP_dom"/>
</dbReference>
<dbReference type="InterPro" id="IPR010914">
    <property type="entry name" value="RsgA_GTPase_dom"/>
</dbReference>
<keyword evidence="5 10" id="KW-0547">Nucleotide-binding</keyword>
<dbReference type="SUPFAM" id="SSF52540">
    <property type="entry name" value="P-loop containing nucleoside triphosphate hydrolases"/>
    <property type="match status" value="1"/>
</dbReference>
<evidence type="ECO:0000256" key="6">
    <source>
        <dbReference type="ARBA" id="ARBA00022801"/>
    </source>
</evidence>
<keyword evidence="4 10" id="KW-0699">rRNA-binding</keyword>
<dbReference type="Proteomes" id="UP000286732">
    <property type="component" value="Unassembled WGS sequence"/>
</dbReference>
<evidence type="ECO:0000256" key="7">
    <source>
        <dbReference type="ARBA" id="ARBA00022833"/>
    </source>
</evidence>
<evidence type="ECO:0000256" key="1">
    <source>
        <dbReference type="ARBA" id="ARBA00022490"/>
    </source>
</evidence>
<dbReference type="HAMAP" id="MF_01820">
    <property type="entry name" value="GTPase_RsgA"/>
    <property type="match status" value="1"/>
</dbReference>
<protein>
    <recommendedName>
        <fullName evidence="10">Small ribosomal subunit biogenesis GTPase RsgA</fullName>
        <ecNumber evidence="10">3.6.1.-</ecNumber>
    </recommendedName>
</protein>
<evidence type="ECO:0000313" key="14">
    <source>
        <dbReference type="Proteomes" id="UP000286732"/>
    </source>
</evidence>
<keyword evidence="1 10" id="KW-0963">Cytoplasm</keyword>
<feature type="domain" description="CP-type G" evidence="12">
    <location>
        <begin position="69"/>
        <end position="236"/>
    </location>
</feature>
<dbReference type="Pfam" id="PF03193">
    <property type="entry name" value="RsgA_GTPase"/>
    <property type="match status" value="1"/>
</dbReference>
<keyword evidence="7 10" id="KW-0862">Zinc</keyword>
<dbReference type="Gene3D" id="3.40.50.300">
    <property type="entry name" value="P-loop containing nucleotide triphosphate hydrolases"/>
    <property type="match status" value="1"/>
</dbReference>
<feature type="binding site" evidence="10">
    <location>
        <position position="264"/>
    </location>
    <ligand>
        <name>Zn(2+)</name>
        <dbReference type="ChEBI" id="CHEBI:29105"/>
    </ligand>
</feature>
<evidence type="ECO:0000256" key="4">
    <source>
        <dbReference type="ARBA" id="ARBA00022730"/>
    </source>
</evidence>
<dbReference type="PROSITE" id="PS51721">
    <property type="entry name" value="G_CP"/>
    <property type="match status" value="1"/>
</dbReference>
<dbReference type="PANTHER" id="PTHR32120">
    <property type="entry name" value="SMALL RIBOSOMAL SUBUNIT BIOGENESIS GTPASE RSGA"/>
    <property type="match status" value="1"/>
</dbReference>
<feature type="binding site" evidence="10">
    <location>
        <position position="259"/>
    </location>
    <ligand>
        <name>Zn(2+)</name>
        <dbReference type="ChEBI" id="CHEBI:29105"/>
    </ligand>
</feature>
<accession>A0A432G4X0</accession>
<dbReference type="GO" id="GO:0042274">
    <property type="term" value="P:ribosomal small subunit biogenesis"/>
    <property type="evidence" value="ECO:0007669"/>
    <property type="project" value="UniProtKB-UniRule"/>
</dbReference>
<feature type="binding site" evidence="10">
    <location>
        <position position="266"/>
    </location>
    <ligand>
        <name>Zn(2+)</name>
        <dbReference type="ChEBI" id="CHEBI:29105"/>
    </ligand>
</feature>
<evidence type="ECO:0000256" key="3">
    <source>
        <dbReference type="ARBA" id="ARBA00022723"/>
    </source>
</evidence>
<comment type="subunit">
    <text evidence="10">Monomer. Associates with 30S ribosomal subunit, binds 16S rRNA.</text>
</comment>
<keyword evidence="8 10" id="KW-0694">RNA-binding</keyword>
<dbReference type="NCBIfam" id="TIGR00157">
    <property type="entry name" value="ribosome small subunit-dependent GTPase A"/>
    <property type="match status" value="1"/>
</dbReference>
<dbReference type="EMBL" id="QNZM01000274">
    <property type="protein sequence ID" value="RTZ78665.1"/>
    <property type="molecule type" value="Genomic_DNA"/>
</dbReference>
<evidence type="ECO:0000256" key="10">
    <source>
        <dbReference type="HAMAP-Rule" id="MF_01820"/>
    </source>
</evidence>
<evidence type="ECO:0000256" key="2">
    <source>
        <dbReference type="ARBA" id="ARBA00022517"/>
    </source>
</evidence>
<dbReference type="Gene3D" id="2.40.50.140">
    <property type="entry name" value="Nucleic acid-binding proteins"/>
    <property type="match status" value="1"/>
</dbReference>
<dbReference type="AlphaFoldDB" id="A0A432G4X0"/>
<organism evidence="13 14">
    <name type="scientific">SAR324 cluster bacterium</name>
    <dbReference type="NCBI Taxonomy" id="2024889"/>
    <lineage>
        <taxon>Bacteria</taxon>
        <taxon>Deltaproteobacteria</taxon>
        <taxon>SAR324 cluster</taxon>
    </lineage>
</organism>
<comment type="similarity">
    <text evidence="10">Belongs to the TRAFAC class YlqF/YawG GTPase family. RsgA subfamily.</text>
</comment>
<comment type="function">
    <text evidence="10">One of several proteins that assist in the late maturation steps of the functional core of the 30S ribosomal subunit. Helps release RbfA from mature subunits. May play a role in the assembly of ribosomal proteins into the subunit. Circularly permuted GTPase that catalyzes slow GTP hydrolysis, GTPase activity is stimulated by the 30S ribosomal subunit.</text>
</comment>
<dbReference type="EC" id="3.6.1.-" evidence="10"/>
<evidence type="ECO:0000256" key="8">
    <source>
        <dbReference type="ARBA" id="ARBA00022884"/>
    </source>
</evidence>
<comment type="subcellular location">
    <subcellularLocation>
        <location evidence="10">Cytoplasm</location>
    </subcellularLocation>
</comment>
<evidence type="ECO:0000259" key="12">
    <source>
        <dbReference type="PROSITE" id="PS51721"/>
    </source>
</evidence>
<dbReference type="Pfam" id="PF16745">
    <property type="entry name" value="RsgA_N"/>
    <property type="match status" value="1"/>
</dbReference>
<dbReference type="PROSITE" id="PS50936">
    <property type="entry name" value="ENGC_GTPASE"/>
    <property type="match status" value="1"/>
</dbReference>
<evidence type="ECO:0000256" key="9">
    <source>
        <dbReference type="ARBA" id="ARBA00023134"/>
    </source>
</evidence>
<comment type="cofactor">
    <cofactor evidence="10">
        <name>Zn(2+)</name>
        <dbReference type="ChEBI" id="CHEBI:29105"/>
    </cofactor>
    <text evidence="10">Binds 1 zinc ion per subunit.</text>
</comment>
<keyword evidence="3 10" id="KW-0479">Metal-binding</keyword>
<dbReference type="SUPFAM" id="SSF50249">
    <property type="entry name" value="Nucleic acid-binding proteins"/>
    <property type="match status" value="1"/>
</dbReference>
<proteinExistence type="inferred from homology"/>
<feature type="binding site" evidence="10">
    <location>
        <position position="272"/>
    </location>
    <ligand>
        <name>Zn(2+)</name>
        <dbReference type="ChEBI" id="CHEBI:29105"/>
    </ligand>
</feature>
<dbReference type="InterPro" id="IPR031944">
    <property type="entry name" value="RsgA_N"/>
</dbReference>
<dbReference type="GO" id="GO:0019843">
    <property type="term" value="F:rRNA binding"/>
    <property type="evidence" value="ECO:0007669"/>
    <property type="project" value="UniProtKB-KW"/>
</dbReference>
<dbReference type="PANTHER" id="PTHR32120:SF11">
    <property type="entry name" value="SMALL RIBOSOMAL SUBUNIT BIOGENESIS GTPASE RSGA 1, MITOCHONDRIAL-RELATED"/>
    <property type="match status" value="1"/>
</dbReference>
<keyword evidence="9 10" id="KW-0342">GTP-binding</keyword>
<dbReference type="GO" id="GO:0046872">
    <property type="term" value="F:metal ion binding"/>
    <property type="evidence" value="ECO:0007669"/>
    <property type="project" value="UniProtKB-KW"/>
</dbReference>
<keyword evidence="2 10" id="KW-0690">Ribosome biogenesis</keyword>
<evidence type="ECO:0000259" key="11">
    <source>
        <dbReference type="PROSITE" id="PS50936"/>
    </source>
</evidence>